<dbReference type="GO" id="GO:0000785">
    <property type="term" value="C:chromatin"/>
    <property type="evidence" value="ECO:0007669"/>
    <property type="project" value="TreeGrafter"/>
</dbReference>
<dbReference type="GO" id="GO:0005634">
    <property type="term" value="C:nucleus"/>
    <property type="evidence" value="ECO:0007669"/>
    <property type="project" value="UniProtKB-SubCell"/>
</dbReference>
<keyword evidence="6" id="KW-0653">Protein transport</keyword>
<evidence type="ECO:0000256" key="7">
    <source>
        <dbReference type="ARBA" id="ARBA00023015"/>
    </source>
</evidence>
<evidence type="ECO:0000256" key="1">
    <source>
        <dbReference type="ARBA" id="ARBA00004123"/>
    </source>
</evidence>
<dbReference type="GO" id="GO:0045944">
    <property type="term" value="P:positive regulation of transcription by RNA polymerase II"/>
    <property type="evidence" value="ECO:0007669"/>
    <property type="project" value="TreeGrafter"/>
</dbReference>
<feature type="compositionally biased region" description="Polar residues" evidence="11">
    <location>
        <begin position="10"/>
        <end position="23"/>
    </location>
</feature>
<dbReference type="AlphaFoldDB" id="A0A1A6GD32"/>
<evidence type="ECO:0000256" key="10">
    <source>
        <dbReference type="ARBA" id="ARBA00040463"/>
    </source>
</evidence>
<evidence type="ECO:0000256" key="2">
    <source>
        <dbReference type="ARBA" id="ARBA00005625"/>
    </source>
</evidence>
<keyword evidence="3" id="KW-0813">Transport</keyword>
<feature type="region of interest" description="Disordered" evidence="11">
    <location>
        <begin position="1"/>
        <end position="27"/>
    </location>
</feature>
<gene>
    <name evidence="12" type="ORF">A6R68_07332</name>
</gene>
<comment type="similarity">
    <text evidence="2">Belongs to the akirin family.</text>
</comment>
<evidence type="ECO:0000256" key="3">
    <source>
        <dbReference type="ARBA" id="ARBA00022448"/>
    </source>
</evidence>
<evidence type="ECO:0000256" key="11">
    <source>
        <dbReference type="SAM" id="MobiDB-lite"/>
    </source>
</evidence>
<dbReference type="EMBL" id="LZPO01097365">
    <property type="protein sequence ID" value="OBS64128.1"/>
    <property type="molecule type" value="Genomic_DNA"/>
</dbReference>
<dbReference type="Proteomes" id="UP000092124">
    <property type="component" value="Unassembled WGS sequence"/>
</dbReference>
<dbReference type="PANTHER" id="PTHR13293">
    <property type="entry name" value="AKIRIN-RELATED"/>
    <property type="match status" value="1"/>
</dbReference>
<evidence type="ECO:0000256" key="8">
    <source>
        <dbReference type="ARBA" id="ARBA00023163"/>
    </source>
</evidence>
<dbReference type="PANTHER" id="PTHR13293:SF8">
    <property type="entry name" value="AKIRIN-2"/>
    <property type="match status" value="1"/>
</dbReference>
<dbReference type="OrthoDB" id="10039914at2759"/>
<name>A0A1A6GD32_NEOLE</name>
<sequence length="62" mass="7061">MQKRRHLEASFQQTDPGCSSDSQPHAFLISGPASPEQYDAFVKFTHDQIMRRYGEQPASYVS</sequence>
<dbReference type="STRING" id="56216.A0A1A6GD32"/>
<dbReference type="GO" id="GO:0045089">
    <property type="term" value="P:positive regulation of innate immune response"/>
    <property type="evidence" value="ECO:0007669"/>
    <property type="project" value="TreeGrafter"/>
</dbReference>
<dbReference type="GO" id="GO:0015031">
    <property type="term" value="P:protein transport"/>
    <property type="evidence" value="ECO:0007669"/>
    <property type="project" value="UniProtKB-KW"/>
</dbReference>
<keyword evidence="7" id="KW-0805">Transcription regulation</keyword>
<evidence type="ECO:0000256" key="4">
    <source>
        <dbReference type="ARBA" id="ARBA00022473"/>
    </source>
</evidence>
<evidence type="ECO:0000313" key="12">
    <source>
        <dbReference type="EMBL" id="OBS64128.1"/>
    </source>
</evidence>
<dbReference type="GO" id="GO:0003712">
    <property type="term" value="F:transcription coregulator activity"/>
    <property type="evidence" value="ECO:0007669"/>
    <property type="project" value="TreeGrafter"/>
</dbReference>
<comment type="subcellular location">
    <subcellularLocation>
        <location evidence="1">Nucleus</location>
    </subcellularLocation>
</comment>
<evidence type="ECO:0000313" key="13">
    <source>
        <dbReference type="Proteomes" id="UP000092124"/>
    </source>
</evidence>
<evidence type="ECO:0000256" key="6">
    <source>
        <dbReference type="ARBA" id="ARBA00022927"/>
    </source>
</evidence>
<organism evidence="12 13">
    <name type="scientific">Neotoma lepida</name>
    <name type="common">Desert woodrat</name>
    <dbReference type="NCBI Taxonomy" id="56216"/>
    <lineage>
        <taxon>Eukaryota</taxon>
        <taxon>Metazoa</taxon>
        <taxon>Chordata</taxon>
        <taxon>Craniata</taxon>
        <taxon>Vertebrata</taxon>
        <taxon>Euteleostomi</taxon>
        <taxon>Mammalia</taxon>
        <taxon>Eutheria</taxon>
        <taxon>Euarchontoglires</taxon>
        <taxon>Glires</taxon>
        <taxon>Rodentia</taxon>
        <taxon>Myomorpha</taxon>
        <taxon>Muroidea</taxon>
        <taxon>Cricetidae</taxon>
        <taxon>Neotominae</taxon>
        <taxon>Neotoma</taxon>
    </lineage>
</organism>
<evidence type="ECO:0000256" key="5">
    <source>
        <dbReference type="ARBA" id="ARBA00022491"/>
    </source>
</evidence>
<keyword evidence="5" id="KW-0678">Repressor</keyword>
<protein>
    <recommendedName>
        <fullName evidence="10">Akirin-2</fullName>
    </recommendedName>
</protein>
<keyword evidence="9" id="KW-0539">Nucleus</keyword>
<evidence type="ECO:0000256" key="9">
    <source>
        <dbReference type="ARBA" id="ARBA00023242"/>
    </source>
</evidence>
<keyword evidence="13" id="KW-1185">Reference proteome</keyword>
<accession>A0A1A6GD32</accession>
<comment type="caution">
    <text evidence="12">The sequence shown here is derived from an EMBL/GenBank/DDBJ whole genome shotgun (WGS) entry which is preliminary data.</text>
</comment>
<dbReference type="InterPro" id="IPR024132">
    <property type="entry name" value="Akirin"/>
</dbReference>
<keyword evidence="8" id="KW-0804">Transcription</keyword>
<reference evidence="12 13" key="1">
    <citation type="submission" date="2016-06" db="EMBL/GenBank/DDBJ databases">
        <title>The Draft Genome Sequence and Annotation of the Desert Woodrat Neotoma lepida.</title>
        <authorList>
            <person name="Campbell M."/>
            <person name="Oakeson K.F."/>
            <person name="Yandell M."/>
            <person name="Halpert J.R."/>
            <person name="Dearing D."/>
        </authorList>
    </citation>
    <scope>NUCLEOTIDE SEQUENCE [LARGE SCALE GENOMIC DNA]</scope>
    <source>
        <strain evidence="12">417</strain>
        <tissue evidence="12">Liver</tissue>
    </source>
</reference>
<proteinExistence type="inferred from homology"/>
<keyword evidence="4" id="KW-0217">Developmental protein</keyword>